<dbReference type="RefSeq" id="WP_106137361.1">
    <property type="nucleotide sequence ID" value="NZ_PVTE01000006.1"/>
</dbReference>
<evidence type="ECO:0000313" key="7">
    <source>
        <dbReference type="Proteomes" id="UP000238375"/>
    </source>
</evidence>
<dbReference type="CDD" id="cd00831">
    <property type="entry name" value="CHS_like"/>
    <property type="match status" value="1"/>
</dbReference>
<keyword evidence="7" id="KW-1185">Reference proteome</keyword>
<dbReference type="PANTHER" id="PTHR11877:SF46">
    <property type="entry name" value="TYPE III POLYKETIDE SYNTHASE A"/>
    <property type="match status" value="1"/>
</dbReference>
<proteinExistence type="inferred from homology"/>
<dbReference type="InterPro" id="IPR001099">
    <property type="entry name" value="Chalcone/stilbene_synt_N"/>
</dbReference>
<dbReference type="OrthoDB" id="9786288at2"/>
<evidence type="ECO:0000256" key="2">
    <source>
        <dbReference type="ARBA" id="ARBA00022679"/>
    </source>
</evidence>
<feature type="active site" description="Acyl-thioester intermediate" evidence="3">
    <location>
        <position position="159"/>
    </location>
</feature>
<reference evidence="6 7" key="1">
    <citation type="submission" date="2018-03" db="EMBL/GenBank/DDBJ databases">
        <title>Genomic Encyclopedia of Archaeal and Bacterial Type Strains, Phase II (KMG-II): from individual species to whole genera.</title>
        <authorList>
            <person name="Goeker M."/>
        </authorList>
    </citation>
    <scope>NUCLEOTIDE SEQUENCE [LARGE SCALE GENOMIC DNA]</scope>
    <source>
        <strain evidence="6 7">DSM 28354</strain>
    </source>
</reference>
<evidence type="ECO:0000259" key="4">
    <source>
        <dbReference type="Pfam" id="PF00195"/>
    </source>
</evidence>
<dbReference type="SUPFAM" id="SSF53901">
    <property type="entry name" value="Thiolase-like"/>
    <property type="match status" value="2"/>
</dbReference>
<comment type="similarity">
    <text evidence="1">Belongs to the thiolase-like superfamily. Chalcone/stilbene synthases family.</text>
</comment>
<dbReference type="Proteomes" id="UP000238375">
    <property type="component" value="Unassembled WGS sequence"/>
</dbReference>
<evidence type="ECO:0000256" key="3">
    <source>
        <dbReference type="PIRSR" id="PIRSR000451-1"/>
    </source>
</evidence>
<organism evidence="6 7">
    <name type="scientific">Spirosoma oryzae</name>
    <dbReference type="NCBI Taxonomy" id="1469603"/>
    <lineage>
        <taxon>Bacteria</taxon>
        <taxon>Pseudomonadati</taxon>
        <taxon>Bacteroidota</taxon>
        <taxon>Cytophagia</taxon>
        <taxon>Cytophagales</taxon>
        <taxon>Cytophagaceae</taxon>
        <taxon>Spirosoma</taxon>
    </lineage>
</organism>
<protein>
    <submittedName>
        <fullName evidence="6">Prepilin-type processing-associated H-X9-DG protein</fullName>
    </submittedName>
</protein>
<comment type="caution">
    <text evidence="6">The sequence shown here is derived from an EMBL/GenBank/DDBJ whole genome shotgun (WGS) entry which is preliminary data.</text>
</comment>
<dbReference type="GO" id="GO:0016747">
    <property type="term" value="F:acyltransferase activity, transferring groups other than amino-acyl groups"/>
    <property type="evidence" value="ECO:0007669"/>
    <property type="project" value="InterPro"/>
</dbReference>
<dbReference type="InterPro" id="IPR016039">
    <property type="entry name" value="Thiolase-like"/>
</dbReference>
<dbReference type="Gene3D" id="3.40.47.10">
    <property type="match status" value="2"/>
</dbReference>
<evidence type="ECO:0000256" key="1">
    <source>
        <dbReference type="ARBA" id="ARBA00005531"/>
    </source>
</evidence>
<feature type="domain" description="Chalcone/stilbene synthase C-terminal" evidence="5">
    <location>
        <begin position="234"/>
        <end position="376"/>
    </location>
</feature>
<evidence type="ECO:0000259" key="5">
    <source>
        <dbReference type="Pfam" id="PF02797"/>
    </source>
</evidence>
<dbReference type="PANTHER" id="PTHR11877">
    <property type="entry name" value="HYDROXYMETHYLGLUTARYL-COA SYNTHASE"/>
    <property type="match status" value="1"/>
</dbReference>
<feature type="domain" description="Chalcone/stilbene synthase N-terminal" evidence="4">
    <location>
        <begin position="6"/>
        <end position="221"/>
    </location>
</feature>
<dbReference type="EMBL" id="PVTE01000006">
    <property type="protein sequence ID" value="PRY40931.1"/>
    <property type="molecule type" value="Genomic_DNA"/>
</dbReference>
<evidence type="ECO:0000313" key="6">
    <source>
        <dbReference type="EMBL" id="PRY40931.1"/>
    </source>
</evidence>
<dbReference type="InterPro" id="IPR011141">
    <property type="entry name" value="Polyketide_synthase_type-III"/>
</dbReference>
<dbReference type="Pfam" id="PF00195">
    <property type="entry name" value="Chal_sti_synt_N"/>
    <property type="match status" value="1"/>
</dbReference>
<dbReference type="InterPro" id="IPR012328">
    <property type="entry name" value="Chalcone/stilbene_synt_C"/>
</dbReference>
<dbReference type="Pfam" id="PF02797">
    <property type="entry name" value="Chal_sti_synt_C"/>
    <property type="match status" value="1"/>
</dbReference>
<dbReference type="GO" id="GO:0030639">
    <property type="term" value="P:polyketide biosynthetic process"/>
    <property type="evidence" value="ECO:0007669"/>
    <property type="project" value="TreeGrafter"/>
</dbReference>
<dbReference type="AlphaFoldDB" id="A0A2T0T5M5"/>
<dbReference type="PIRSF" id="PIRSF000451">
    <property type="entry name" value="PKS_III"/>
    <property type="match status" value="1"/>
</dbReference>
<name>A0A2T0T5M5_9BACT</name>
<sequence>MQQSLEAYINAIGRAVPVHSAPQDVTAQFMADMLECDDRDRRRLTTLYRFTRIEKRHSVIADYVKQRGEFTFYPNTAGMEPFPTVSQRMQLYRREAVPLALKAIDDCLASYPDFDRQQITHVITVSCTGLYAPGPDIEIIEAMGLPGHTQRLAINFMGCYGAFNGLKTASSIVRANPDANVLLVCIELCSIHFQKKTDTEHLLANALFADGSAAVLVQSRPRPDIALRLRSFYCDLLPEGKAEMAWHVDNYGFEMTLTSEVPTHIQRGIRQLMQRLLTQSELTMADIGLYALHPGGRRILEVIEEQLGLTTNDNRYAYAILREYGNMSSATVLFVLQRIWADLVSGVLTMPDQQPNIFSCAFGPGLTLESMITEVVTAPVEPTEAILESASASSHFS</sequence>
<keyword evidence="2" id="KW-0808">Transferase</keyword>
<gene>
    <name evidence="6" type="ORF">CLV58_106114</name>
</gene>
<accession>A0A2T0T5M5</accession>